<dbReference type="CDD" id="cd06261">
    <property type="entry name" value="TM_PBP2"/>
    <property type="match status" value="1"/>
</dbReference>
<comment type="similarity">
    <text evidence="7">Belongs to the binding-protein-dependent transport system permease family.</text>
</comment>
<evidence type="ECO:0000256" key="6">
    <source>
        <dbReference type="ARBA" id="ARBA00023136"/>
    </source>
</evidence>
<keyword evidence="2 7" id="KW-0813">Transport</keyword>
<dbReference type="InterPro" id="IPR050366">
    <property type="entry name" value="BP-dependent_transpt_permease"/>
</dbReference>
<dbReference type="GO" id="GO:0055085">
    <property type="term" value="P:transmembrane transport"/>
    <property type="evidence" value="ECO:0007669"/>
    <property type="project" value="InterPro"/>
</dbReference>
<dbReference type="EMBL" id="BJNY01000013">
    <property type="protein sequence ID" value="GED06819.1"/>
    <property type="molecule type" value="Genomic_DNA"/>
</dbReference>
<dbReference type="AlphaFoldDB" id="A0A4Y4DND3"/>
<feature type="transmembrane region" description="Helical" evidence="7">
    <location>
        <begin position="249"/>
        <end position="271"/>
    </location>
</feature>
<proteinExistence type="inferred from homology"/>
<dbReference type="Proteomes" id="UP000316612">
    <property type="component" value="Unassembled WGS sequence"/>
</dbReference>
<dbReference type="Gene3D" id="1.10.3720.10">
    <property type="entry name" value="MetI-like"/>
    <property type="match status" value="1"/>
</dbReference>
<dbReference type="Pfam" id="PF12911">
    <property type="entry name" value="OppC_N"/>
    <property type="match status" value="1"/>
</dbReference>
<feature type="transmembrane region" description="Helical" evidence="7">
    <location>
        <begin position="174"/>
        <end position="193"/>
    </location>
</feature>
<dbReference type="PROSITE" id="PS50928">
    <property type="entry name" value="ABC_TM1"/>
    <property type="match status" value="1"/>
</dbReference>
<organism evidence="9 10">
    <name type="scientific">Glutamicibacter uratoxydans</name>
    <name type="common">Arthrobacter uratoxydans</name>
    <dbReference type="NCBI Taxonomy" id="43667"/>
    <lineage>
        <taxon>Bacteria</taxon>
        <taxon>Bacillati</taxon>
        <taxon>Actinomycetota</taxon>
        <taxon>Actinomycetes</taxon>
        <taxon>Micrococcales</taxon>
        <taxon>Micrococcaceae</taxon>
        <taxon>Glutamicibacter</taxon>
    </lineage>
</organism>
<evidence type="ECO:0000256" key="5">
    <source>
        <dbReference type="ARBA" id="ARBA00022989"/>
    </source>
</evidence>
<dbReference type="PANTHER" id="PTHR43386:SF6">
    <property type="entry name" value="ABC TRANSPORTER PERMEASE PROTEIN"/>
    <property type="match status" value="1"/>
</dbReference>
<reference evidence="9 10" key="1">
    <citation type="submission" date="2019-06" db="EMBL/GenBank/DDBJ databases">
        <title>Whole genome shotgun sequence of Glutamicibacter uratoxydans NBRC 15515.</title>
        <authorList>
            <person name="Hosoyama A."/>
            <person name="Uohara A."/>
            <person name="Ohji S."/>
            <person name="Ichikawa N."/>
        </authorList>
    </citation>
    <scope>NUCLEOTIDE SEQUENCE [LARGE SCALE GENOMIC DNA]</scope>
    <source>
        <strain evidence="9 10">NBRC 15515</strain>
    </source>
</reference>
<dbReference type="RefSeq" id="WP_141365258.1">
    <property type="nucleotide sequence ID" value="NZ_BAAAJL010000006.1"/>
</dbReference>
<evidence type="ECO:0000256" key="4">
    <source>
        <dbReference type="ARBA" id="ARBA00022692"/>
    </source>
</evidence>
<feature type="transmembrane region" description="Helical" evidence="7">
    <location>
        <begin position="68"/>
        <end position="89"/>
    </location>
</feature>
<dbReference type="SUPFAM" id="SSF161098">
    <property type="entry name" value="MetI-like"/>
    <property type="match status" value="1"/>
</dbReference>
<dbReference type="InterPro" id="IPR025966">
    <property type="entry name" value="OppC_N"/>
</dbReference>
<keyword evidence="5 7" id="KW-1133">Transmembrane helix</keyword>
<dbReference type="OrthoDB" id="9812701at2"/>
<evidence type="ECO:0000313" key="10">
    <source>
        <dbReference type="Proteomes" id="UP000316612"/>
    </source>
</evidence>
<gene>
    <name evidence="9" type="primary">dppC</name>
    <name evidence="9" type="ORF">AUR04nite_23510</name>
</gene>
<evidence type="ECO:0000256" key="7">
    <source>
        <dbReference type="RuleBase" id="RU363032"/>
    </source>
</evidence>
<keyword evidence="4 7" id="KW-0812">Transmembrane</keyword>
<comment type="subcellular location">
    <subcellularLocation>
        <location evidence="1 7">Cell membrane</location>
        <topology evidence="1 7">Multi-pass membrane protein</topology>
    </subcellularLocation>
</comment>
<keyword evidence="3" id="KW-1003">Cell membrane</keyword>
<dbReference type="InterPro" id="IPR000515">
    <property type="entry name" value="MetI-like"/>
</dbReference>
<dbReference type="PANTHER" id="PTHR43386">
    <property type="entry name" value="OLIGOPEPTIDE TRANSPORT SYSTEM PERMEASE PROTEIN APPC"/>
    <property type="match status" value="1"/>
</dbReference>
<dbReference type="GO" id="GO:0005886">
    <property type="term" value="C:plasma membrane"/>
    <property type="evidence" value="ECO:0007669"/>
    <property type="project" value="UniProtKB-SubCell"/>
</dbReference>
<evidence type="ECO:0000256" key="3">
    <source>
        <dbReference type="ARBA" id="ARBA00022475"/>
    </source>
</evidence>
<dbReference type="InterPro" id="IPR035906">
    <property type="entry name" value="MetI-like_sf"/>
</dbReference>
<keyword evidence="10" id="KW-1185">Reference proteome</keyword>
<protein>
    <submittedName>
        <fullName evidence="9">Peptide ABC transporter permease</fullName>
    </submittedName>
</protein>
<feature type="transmembrane region" description="Helical" evidence="7">
    <location>
        <begin position="307"/>
        <end position="328"/>
    </location>
</feature>
<sequence length="340" mass="36677">MPENQNNNPEAGLPISSHRAGKVSKYKIEHYVAPLEETPLQAVDSVKAAGKPLSMWAEAWRSLRKQPLFIISGILILAVIVVAAFPHLFTSIDPTGKEACQLENSNEPGRAGHFMGFNLQGCDIYARVIFGTRASLMVGVMTTIVVIILGGAIGALAGFYGGWIDTVLARLGDIFFALPMILGAIIVMQLPAFRDNKSVWTVIVTLSIFGWPQLARITRGAVIEARNADFVKASRSLGLSKFKSLVRHVIPNSLAPIIVVATVNLGVYIVAEATLSFLGVGLPPDIMSWGNDIASAQTQLRTNPMMLMWPALFLSVTVLSFIMLGDAVRDALDPKARKGA</sequence>
<feature type="transmembrane region" description="Helical" evidence="7">
    <location>
        <begin position="199"/>
        <end position="217"/>
    </location>
</feature>
<feature type="transmembrane region" description="Helical" evidence="7">
    <location>
        <begin position="136"/>
        <end position="162"/>
    </location>
</feature>
<evidence type="ECO:0000256" key="2">
    <source>
        <dbReference type="ARBA" id="ARBA00022448"/>
    </source>
</evidence>
<evidence type="ECO:0000259" key="8">
    <source>
        <dbReference type="PROSITE" id="PS50928"/>
    </source>
</evidence>
<keyword evidence="6 7" id="KW-0472">Membrane</keyword>
<comment type="caution">
    <text evidence="9">The sequence shown here is derived from an EMBL/GenBank/DDBJ whole genome shotgun (WGS) entry which is preliminary data.</text>
</comment>
<name>A0A4Y4DND3_GLUUR</name>
<dbReference type="Pfam" id="PF00528">
    <property type="entry name" value="BPD_transp_1"/>
    <property type="match status" value="1"/>
</dbReference>
<accession>A0A4Y4DND3</accession>
<evidence type="ECO:0000256" key="1">
    <source>
        <dbReference type="ARBA" id="ARBA00004651"/>
    </source>
</evidence>
<feature type="domain" description="ABC transmembrane type-1" evidence="8">
    <location>
        <begin position="132"/>
        <end position="325"/>
    </location>
</feature>
<evidence type="ECO:0000313" key="9">
    <source>
        <dbReference type="EMBL" id="GED06819.1"/>
    </source>
</evidence>